<sequence length="90" mass="9825">MGRVDQEWEWEVNDLECWTRLKIVVILATVQNQFLLSADVRTLSHTATHPAKAASAPDQFLPNAAAPTSPTSATNLALAKAVMKPTSRPQ</sequence>
<keyword evidence="3" id="KW-1185">Reference proteome</keyword>
<comment type="caution">
    <text evidence="2">The sequence shown here is derived from an EMBL/GenBank/DDBJ whole genome shotgun (WGS) entry which is preliminary data.</text>
</comment>
<accession>A0A834YEM1</accession>
<feature type="region of interest" description="Disordered" evidence="1">
    <location>
        <begin position="46"/>
        <end position="68"/>
    </location>
</feature>
<reference evidence="2 3" key="1">
    <citation type="submission" date="2020-04" db="EMBL/GenBank/DDBJ databases">
        <title>Plant Genome Project.</title>
        <authorList>
            <person name="Zhang R.-G."/>
        </authorList>
    </citation>
    <scope>NUCLEOTIDE SEQUENCE [LARGE SCALE GENOMIC DNA]</scope>
    <source>
        <strain evidence="2">YNK0</strain>
        <tissue evidence="2">Leaf</tissue>
    </source>
</reference>
<evidence type="ECO:0000256" key="1">
    <source>
        <dbReference type="SAM" id="MobiDB-lite"/>
    </source>
</evidence>
<dbReference type="EMBL" id="JABCRI010000021">
    <property type="protein sequence ID" value="KAF8380813.1"/>
    <property type="molecule type" value="Genomic_DNA"/>
</dbReference>
<evidence type="ECO:0000313" key="3">
    <source>
        <dbReference type="Proteomes" id="UP000655225"/>
    </source>
</evidence>
<organism evidence="2 3">
    <name type="scientific">Tetracentron sinense</name>
    <name type="common">Spur-leaf</name>
    <dbReference type="NCBI Taxonomy" id="13715"/>
    <lineage>
        <taxon>Eukaryota</taxon>
        <taxon>Viridiplantae</taxon>
        <taxon>Streptophyta</taxon>
        <taxon>Embryophyta</taxon>
        <taxon>Tracheophyta</taxon>
        <taxon>Spermatophyta</taxon>
        <taxon>Magnoliopsida</taxon>
        <taxon>Trochodendrales</taxon>
        <taxon>Trochodendraceae</taxon>
        <taxon>Tetracentron</taxon>
    </lineage>
</organism>
<gene>
    <name evidence="2" type="ORF">HHK36_028307</name>
</gene>
<evidence type="ECO:0000313" key="2">
    <source>
        <dbReference type="EMBL" id="KAF8380813.1"/>
    </source>
</evidence>
<proteinExistence type="predicted"/>
<name>A0A834YEM1_TETSI</name>
<dbReference type="Proteomes" id="UP000655225">
    <property type="component" value="Unassembled WGS sequence"/>
</dbReference>
<dbReference type="AlphaFoldDB" id="A0A834YEM1"/>
<protein>
    <submittedName>
        <fullName evidence="2">Uncharacterized protein</fullName>
    </submittedName>
</protein>